<dbReference type="PANTHER" id="PTHR10302">
    <property type="entry name" value="SINGLE-STRANDED DNA-BINDING PROTEIN"/>
    <property type="match status" value="1"/>
</dbReference>
<keyword evidence="2" id="KW-0233">DNA recombination</keyword>
<dbReference type="InterPro" id="IPR000424">
    <property type="entry name" value="Primosome_PriB/ssb"/>
</dbReference>
<keyword evidence="2" id="KW-0227">DNA damage</keyword>
<evidence type="ECO:0000256" key="4">
    <source>
        <dbReference type="SAM" id="MobiDB-lite"/>
    </source>
</evidence>
<feature type="short sequence motif" description="Important for interaction with partner proteins" evidence="2">
    <location>
        <begin position="201"/>
        <end position="206"/>
    </location>
</feature>
<dbReference type="EMBL" id="FUYE01000026">
    <property type="protein sequence ID" value="SKB08294.1"/>
    <property type="molecule type" value="Genomic_DNA"/>
</dbReference>
<protein>
    <recommendedName>
        <fullName evidence="2 3">Single-stranded DNA-binding protein</fullName>
        <shortName evidence="2">SSB</shortName>
    </recommendedName>
</protein>
<dbReference type="InterPro" id="IPR012340">
    <property type="entry name" value="NA-bd_OB-fold"/>
</dbReference>
<accession>A0A1T4Z2N0</accession>
<dbReference type="PANTHER" id="PTHR10302:SF27">
    <property type="entry name" value="SINGLE-STRANDED DNA-BINDING PROTEIN"/>
    <property type="match status" value="1"/>
</dbReference>
<keyword evidence="1 2" id="KW-0238">DNA-binding</keyword>
<dbReference type="STRING" id="48467.SAMN02745166_04900"/>
<keyword evidence="2" id="KW-0235">DNA replication</keyword>
<keyword evidence="6" id="KW-1185">Reference proteome</keyword>
<evidence type="ECO:0000256" key="1">
    <source>
        <dbReference type="ARBA" id="ARBA00023125"/>
    </source>
</evidence>
<reference evidence="6" key="1">
    <citation type="submission" date="2017-02" db="EMBL/GenBank/DDBJ databases">
        <authorList>
            <person name="Varghese N."/>
            <person name="Submissions S."/>
        </authorList>
    </citation>
    <scope>NUCLEOTIDE SEQUENCE [LARGE SCALE GENOMIC DNA]</scope>
    <source>
        <strain evidence="6">ATCC 700200</strain>
    </source>
</reference>
<organism evidence="5 6">
    <name type="scientific">Prosthecobacter debontii</name>
    <dbReference type="NCBI Taxonomy" id="48467"/>
    <lineage>
        <taxon>Bacteria</taxon>
        <taxon>Pseudomonadati</taxon>
        <taxon>Verrucomicrobiota</taxon>
        <taxon>Verrucomicrobiia</taxon>
        <taxon>Verrucomicrobiales</taxon>
        <taxon>Verrucomicrobiaceae</taxon>
        <taxon>Prosthecobacter</taxon>
    </lineage>
</organism>
<dbReference type="Pfam" id="PF00436">
    <property type="entry name" value="SSB"/>
    <property type="match status" value="1"/>
</dbReference>
<dbReference type="Gene3D" id="2.40.50.140">
    <property type="entry name" value="Nucleic acid-binding proteins"/>
    <property type="match status" value="1"/>
</dbReference>
<evidence type="ECO:0000313" key="5">
    <source>
        <dbReference type="EMBL" id="SKB08294.1"/>
    </source>
</evidence>
<dbReference type="SUPFAM" id="SSF50249">
    <property type="entry name" value="Nucleic acid-binding proteins"/>
    <property type="match status" value="1"/>
</dbReference>
<feature type="compositionally biased region" description="Gly residues" evidence="4">
    <location>
        <begin position="111"/>
        <end position="126"/>
    </location>
</feature>
<keyword evidence="2" id="KW-0234">DNA repair</keyword>
<dbReference type="HAMAP" id="MF_00984">
    <property type="entry name" value="SSB"/>
    <property type="match status" value="1"/>
</dbReference>
<dbReference type="GO" id="GO:0006260">
    <property type="term" value="P:DNA replication"/>
    <property type="evidence" value="ECO:0007669"/>
    <property type="project" value="UniProtKB-UniRule"/>
</dbReference>
<name>A0A1T4Z2N0_9BACT</name>
<dbReference type="AlphaFoldDB" id="A0A1T4Z2N0"/>
<evidence type="ECO:0000313" key="6">
    <source>
        <dbReference type="Proteomes" id="UP000190774"/>
    </source>
</evidence>
<evidence type="ECO:0000256" key="2">
    <source>
        <dbReference type="HAMAP-Rule" id="MF_00984"/>
    </source>
</evidence>
<dbReference type="NCBIfam" id="TIGR00621">
    <property type="entry name" value="ssb"/>
    <property type="match status" value="1"/>
</dbReference>
<feature type="region of interest" description="Disordered" evidence="4">
    <location>
        <begin position="111"/>
        <end position="206"/>
    </location>
</feature>
<dbReference type="PROSITE" id="PS50935">
    <property type="entry name" value="SSB"/>
    <property type="match status" value="1"/>
</dbReference>
<dbReference type="CDD" id="cd04496">
    <property type="entry name" value="SSB_OBF"/>
    <property type="match status" value="1"/>
</dbReference>
<dbReference type="InterPro" id="IPR011344">
    <property type="entry name" value="ssDNA-bd"/>
</dbReference>
<dbReference type="GO" id="GO:0003697">
    <property type="term" value="F:single-stranded DNA binding"/>
    <property type="evidence" value="ECO:0007669"/>
    <property type="project" value="UniProtKB-UniRule"/>
</dbReference>
<gene>
    <name evidence="5" type="ORF">SAMN02745166_04900</name>
</gene>
<evidence type="ECO:0000256" key="3">
    <source>
        <dbReference type="RuleBase" id="RU000524"/>
    </source>
</evidence>
<dbReference type="Proteomes" id="UP000190774">
    <property type="component" value="Unassembled WGS sequence"/>
</dbReference>
<proteinExistence type="inferred from homology"/>
<comment type="function">
    <text evidence="2">Plays an important role in DNA replication, recombination and repair. Binds to ssDNA and to an array of partner proteins to recruit them to their sites of action during DNA metabolism.</text>
</comment>
<comment type="subunit">
    <text evidence="2">Homotetramer.</text>
</comment>
<feature type="compositionally biased region" description="Low complexity" evidence="4">
    <location>
        <begin position="167"/>
        <end position="185"/>
    </location>
</feature>
<dbReference type="GO" id="GO:0006310">
    <property type="term" value="P:DNA recombination"/>
    <property type="evidence" value="ECO:0007669"/>
    <property type="project" value="UniProtKB-UniRule"/>
</dbReference>
<sequence>MASLNKVMLIGNLTRDPEVRYTPKGSAVCDMAIAVNRRYLTESGERQEEVTYLDIVLWGKTAELAGQYLAKGRSVFVEGRLQMDTWEDKATGQKRSKIKIVAENMQFLNNAGGGGPGNGGGGGYSGGDDSEGYSAPAPQQQRRQGGGGGGGGGGGNYGGGGGGSGGYQQRSGGQQRPPQRPAPAQQHDDFGEGPITDGMEDDDIPF</sequence>
<dbReference type="OrthoDB" id="9809878at2"/>
<feature type="compositionally biased region" description="Gly residues" evidence="4">
    <location>
        <begin position="144"/>
        <end position="166"/>
    </location>
</feature>
<dbReference type="GO" id="GO:0006281">
    <property type="term" value="P:DNA repair"/>
    <property type="evidence" value="ECO:0007669"/>
    <property type="project" value="UniProtKB-UniRule"/>
</dbReference>
<dbReference type="RefSeq" id="WP_078816009.1">
    <property type="nucleotide sequence ID" value="NZ_FUYE01000026.1"/>
</dbReference>
<dbReference type="GO" id="GO:0009295">
    <property type="term" value="C:nucleoid"/>
    <property type="evidence" value="ECO:0007669"/>
    <property type="project" value="TreeGrafter"/>
</dbReference>
<comment type="caution">
    <text evidence="2">Lacks conserved residue(s) required for the propagation of feature annotation.</text>
</comment>